<name>A0A381N917_9ZZZZ</name>
<keyword evidence="6" id="KW-0030">Aminoacyl-tRNA synthetase</keyword>
<dbReference type="GO" id="GO:0003676">
    <property type="term" value="F:nucleic acid binding"/>
    <property type="evidence" value="ECO:0007669"/>
    <property type="project" value="InterPro"/>
</dbReference>
<evidence type="ECO:0000256" key="3">
    <source>
        <dbReference type="ARBA" id="ARBA00022741"/>
    </source>
</evidence>
<dbReference type="InterPro" id="IPR004115">
    <property type="entry name" value="GAD-like_sf"/>
</dbReference>
<organism evidence="8">
    <name type="scientific">marine metagenome</name>
    <dbReference type="NCBI Taxonomy" id="408172"/>
    <lineage>
        <taxon>unclassified sequences</taxon>
        <taxon>metagenomes</taxon>
        <taxon>ecological metagenomes</taxon>
    </lineage>
</organism>
<dbReference type="Gene3D" id="3.30.1360.30">
    <property type="entry name" value="GAD-like domain"/>
    <property type="match status" value="1"/>
</dbReference>
<accession>A0A381N917</accession>
<dbReference type="Gene3D" id="2.40.50.140">
    <property type="entry name" value="Nucleic acid-binding proteins"/>
    <property type="match status" value="1"/>
</dbReference>
<dbReference type="SUPFAM" id="SSF55681">
    <property type="entry name" value="Class II aaRS and biotin synthetases"/>
    <property type="match status" value="1"/>
</dbReference>
<dbReference type="GO" id="GO:0006422">
    <property type="term" value="P:aspartyl-tRNA aminoacylation"/>
    <property type="evidence" value="ECO:0007669"/>
    <property type="project" value="TreeGrafter"/>
</dbReference>
<sequence length="591" mass="66140">MHRTHTCGELRAEHAGKKVCLQGWVWHRRDLGGLIFVDLRDRSGSVQLVFNPKEVAEAHATAEEWRAEWVVQVEGEVAERPSDTVNEALPTGMIEVRVSRADTVAIAETPPFLIEEDSGALEDLRLKYRYLDLRRSPLQRVLRLRHKMSIAVRNYLDEQGFYEIETPILTRATPEGARDYLVPSRVNPGSFYALPQSPQLFKQLLMVSGFDRYFQMARCFRDEDLRANRQPEFTQIDIEMSFVEPDDVLRVTEGMMRCLLKVAGLPDDPQFPRMTFREALDRFGSDAPDTRYGHELQDVTDIVRDCEFRAFSSVSESGGAVKALCWPGGGTVGRGRLDKLIELAKSQGAKGLVWIQHNEDGFKSPVAKFLGDEILSVLCEVTNTRQGDALLIVGDDWEIACLTMGVIRKKLALWEGWIPDDGRFNFCWILEFPLLEMSEEEGRMVARHHPFTSPHIDDLDMLESDAGAVRSLSYDLVLNGMELGGGSIRNSRDDIQRRVFTALGMSPTEAQAQFGFLLDAFKYGAPPHGGIAMGYDRIVMLLSGEKSLRGVTAFPKTASATDLMTAAPTTVSEEQLDALHIALDLPEGSGD</sequence>
<protein>
    <recommendedName>
        <fullName evidence="7">Aminoacyl-transfer RNA synthetases class-II family profile domain-containing protein</fullName>
    </recommendedName>
</protein>
<gene>
    <name evidence="8" type="ORF">METZ01_LOCUS3859</name>
</gene>
<dbReference type="InterPro" id="IPR004364">
    <property type="entry name" value="Aa-tRNA-synt_II"/>
</dbReference>
<dbReference type="PRINTS" id="PR01042">
    <property type="entry name" value="TRNASYNTHASP"/>
</dbReference>
<keyword evidence="4" id="KW-0067">ATP-binding</keyword>
<dbReference type="InterPro" id="IPR012340">
    <property type="entry name" value="NA-bd_OB-fold"/>
</dbReference>
<dbReference type="Pfam" id="PF02938">
    <property type="entry name" value="GAD"/>
    <property type="match status" value="1"/>
</dbReference>
<dbReference type="PANTHER" id="PTHR22594:SF5">
    <property type="entry name" value="ASPARTATE--TRNA LIGASE, MITOCHONDRIAL"/>
    <property type="match status" value="1"/>
</dbReference>
<dbReference type="InterPro" id="IPR047090">
    <property type="entry name" value="AspRS_core"/>
</dbReference>
<evidence type="ECO:0000256" key="5">
    <source>
        <dbReference type="ARBA" id="ARBA00022917"/>
    </source>
</evidence>
<keyword evidence="5" id="KW-0648">Protein biosynthesis</keyword>
<dbReference type="PROSITE" id="PS50862">
    <property type="entry name" value="AA_TRNA_LIGASE_II"/>
    <property type="match status" value="1"/>
</dbReference>
<evidence type="ECO:0000259" key="7">
    <source>
        <dbReference type="PROSITE" id="PS50862"/>
    </source>
</evidence>
<evidence type="ECO:0000256" key="4">
    <source>
        <dbReference type="ARBA" id="ARBA00022840"/>
    </source>
</evidence>
<dbReference type="Pfam" id="PF00152">
    <property type="entry name" value="tRNA-synt_2"/>
    <property type="match status" value="1"/>
</dbReference>
<dbReference type="SUPFAM" id="SSF50249">
    <property type="entry name" value="Nucleic acid-binding proteins"/>
    <property type="match status" value="1"/>
</dbReference>
<dbReference type="PANTHER" id="PTHR22594">
    <property type="entry name" value="ASPARTYL/LYSYL-TRNA SYNTHETASE"/>
    <property type="match status" value="1"/>
</dbReference>
<dbReference type="Pfam" id="PF01336">
    <property type="entry name" value="tRNA_anti-codon"/>
    <property type="match status" value="1"/>
</dbReference>
<evidence type="ECO:0000256" key="2">
    <source>
        <dbReference type="ARBA" id="ARBA00022598"/>
    </source>
</evidence>
<evidence type="ECO:0000256" key="6">
    <source>
        <dbReference type="ARBA" id="ARBA00023146"/>
    </source>
</evidence>
<reference evidence="8" key="1">
    <citation type="submission" date="2018-05" db="EMBL/GenBank/DDBJ databases">
        <authorList>
            <person name="Lanie J.A."/>
            <person name="Ng W.-L."/>
            <person name="Kazmierczak K.M."/>
            <person name="Andrzejewski T.M."/>
            <person name="Davidsen T.M."/>
            <person name="Wayne K.J."/>
            <person name="Tettelin H."/>
            <person name="Glass J.I."/>
            <person name="Rusch D."/>
            <person name="Podicherti R."/>
            <person name="Tsui H.-C.T."/>
            <person name="Winkler M.E."/>
        </authorList>
    </citation>
    <scope>NUCLEOTIDE SEQUENCE</scope>
</reference>
<evidence type="ECO:0000256" key="1">
    <source>
        <dbReference type="ARBA" id="ARBA00006303"/>
    </source>
</evidence>
<evidence type="ECO:0000313" key="8">
    <source>
        <dbReference type="EMBL" id="SUZ51005.1"/>
    </source>
</evidence>
<dbReference type="InterPro" id="IPR004365">
    <property type="entry name" value="NA-bd_OB_tRNA"/>
</dbReference>
<dbReference type="HAMAP" id="MF_00044">
    <property type="entry name" value="Asp_tRNA_synth_type1"/>
    <property type="match status" value="1"/>
</dbReference>
<dbReference type="InterPro" id="IPR047089">
    <property type="entry name" value="Asp-tRNA-ligase_1_N"/>
</dbReference>
<keyword evidence="3" id="KW-0547">Nucleotide-binding</keyword>
<dbReference type="InterPro" id="IPR002312">
    <property type="entry name" value="Asp/Asn-tRNA-synth_IIb"/>
</dbReference>
<dbReference type="EMBL" id="UINC01000200">
    <property type="protein sequence ID" value="SUZ51005.1"/>
    <property type="molecule type" value="Genomic_DNA"/>
</dbReference>
<dbReference type="InterPro" id="IPR006195">
    <property type="entry name" value="aa-tRNA-synth_II"/>
</dbReference>
<dbReference type="SUPFAM" id="SSF55261">
    <property type="entry name" value="GAD domain-like"/>
    <property type="match status" value="1"/>
</dbReference>
<dbReference type="InterPro" id="IPR029351">
    <property type="entry name" value="GAD_dom"/>
</dbReference>
<dbReference type="NCBIfam" id="TIGR00459">
    <property type="entry name" value="aspS_bact"/>
    <property type="match status" value="1"/>
</dbReference>
<dbReference type="Gene3D" id="3.30.930.10">
    <property type="entry name" value="Bira Bifunctional Protein, Domain 2"/>
    <property type="match status" value="1"/>
</dbReference>
<dbReference type="AlphaFoldDB" id="A0A381N917"/>
<dbReference type="NCBIfam" id="NF001750">
    <property type="entry name" value="PRK00476.1"/>
    <property type="match status" value="1"/>
</dbReference>
<dbReference type="GO" id="GO:0005737">
    <property type="term" value="C:cytoplasm"/>
    <property type="evidence" value="ECO:0007669"/>
    <property type="project" value="InterPro"/>
</dbReference>
<dbReference type="GO" id="GO:0004815">
    <property type="term" value="F:aspartate-tRNA ligase activity"/>
    <property type="evidence" value="ECO:0007669"/>
    <property type="project" value="TreeGrafter"/>
</dbReference>
<dbReference type="GO" id="GO:0005524">
    <property type="term" value="F:ATP binding"/>
    <property type="evidence" value="ECO:0007669"/>
    <property type="project" value="UniProtKB-KW"/>
</dbReference>
<dbReference type="InterPro" id="IPR045864">
    <property type="entry name" value="aa-tRNA-synth_II/BPL/LPL"/>
</dbReference>
<dbReference type="CDD" id="cd00777">
    <property type="entry name" value="AspRS_core"/>
    <property type="match status" value="1"/>
</dbReference>
<dbReference type="CDD" id="cd04317">
    <property type="entry name" value="EcAspRS_like_N"/>
    <property type="match status" value="1"/>
</dbReference>
<keyword evidence="2" id="KW-0436">Ligase</keyword>
<dbReference type="InterPro" id="IPR004524">
    <property type="entry name" value="Asp-tRNA-ligase_1"/>
</dbReference>
<comment type="similarity">
    <text evidence="1">Belongs to the class-II aminoacyl-tRNA synthetase family. Type 1 subfamily.</text>
</comment>
<proteinExistence type="inferred from homology"/>
<feature type="domain" description="Aminoacyl-transfer RNA synthetases class-II family profile" evidence="7">
    <location>
        <begin position="142"/>
        <end position="555"/>
    </location>
</feature>